<feature type="compositionally biased region" description="Acidic residues" evidence="1">
    <location>
        <begin position="303"/>
        <end position="319"/>
    </location>
</feature>
<feature type="domain" description="UspA" evidence="2">
    <location>
        <begin position="584"/>
        <end position="675"/>
    </location>
</feature>
<dbReference type="CDD" id="cd23659">
    <property type="entry name" value="USP_At3g01520-like"/>
    <property type="match status" value="1"/>
</dbReference>
<dbReference type="SUPFAM" id="SSF52402">
    <property type="entry name" value="Adenine nucleotide alpha hydrolases-like"/>
    <property type="match status" value="1"/>
</dbReference>
<evidence type="ECO:0000313" key="3">
    <source>
        <dbReference type="EMBL" id="CAJ2504812.1"/>
    </source>
</evidence>
<dbReference type="AlphaFoldDB" id="A0AAI8VH55"/>
<feature type="region of interest" description="Disordered" evidence="1">
    <location>
        <begin position="273"/>
        <end position="339"/>
    </location>
</feature>
<dbReference type="Proteomes" id="UP001295740">
    <property type="component" value="Unassembled WGS sequence"/>
</dbReference>
<feature type="region of interest" description="Disordered" evidence="1">
    <location>
        <begin position="535"/>
        <end position="596"/>
    </location>
</feature>
<feature type="region of interest" description="Disordered" evidence="1">
    <location>
        <begin position="352"/>
        <end position="412"/>
    </location>
</feature>
<dbReference type="InterPro" id="IPR006016">
    <property type="entry name" value="UspA"/>
</dbReference>
<dbReference type="EMBL" id="CAUWAG010000007">
    <property type="protein sequence ID" value="CAJ2504812.1"/>
    <property type="molecule type" value="Genomic_DNA"/>
</dbReference>
<feature type="compositionally biased region" description="Low complexity" evidence="1">
    <location>
        <begin position="568"/>
        <end position="581"/>
    </location>
</feature>
<evidence type="ECO:0000259" key="2">
    <source>
        <dbReference type="Pfam" id="PF00582"/>
    </source>
</evidence>
<gene>
    <name evidence="3" type="ORF">KHLLAP_LOCUS5280</name>
</gene>
<feature type="compositionally biased region" description="Low complexity" evidence="1">
    <location>
        <begin position="546"/>
        <end position="560"/>
    </location>
</feature>
<protein>
    <submittedName>
        <fullName evidence="3">Uu.00g122060.m01.CDS01</fullName>
    </submittedName>
</protein>
<proteinExistence type="predicted"/>
<dbReference type="PRINTS" id="PR01438">
    <property type="entry name" value="UNVRSLSTRESS"/>
</dbReference>
<keyword evidence="4" id="KW-1185">Reference proteome</keyword>
<feature type="compositionally biased region" description="Basic and acidic residues" evidence="1">
    <location>
        <begin position="585"/>
        <end position="596"/>
    </location>
</feature>
<feature type="region of interest" description="Disordered" evidence="1">
    <location>
        <begin position="1"/>
        <end position="251"/>
    </location>
</feature>
<reference evidence="3" key="1">
    <citation type="submission" date="2023-10" db="EMBL/GenBank/DDBJ databases">
        <authorList>
            <person name="Hackl T."/>
        </authorList>
    </citation>
    <scope>NUCLEOTIDE SEQUENCE</scope>
</reference>
<feature type="compositionally biased region" description="Polar residues" evidence="1">
    <location>
        <begin position="691"/>
        <end position="702"/>
    </location>
</feature>
<dbReference type="PANTHER" id="PTHR46100:SF4">
    <property type="entry name" value="USPA DOMAIN-CONTAINING PROTEIN"/>
    <property type="match status" value="1"/>
</dbReference>
<dbReference type="Pfam" id="PF00582">
    <property type="entry name" value="Usp"/>
    <property type="match status" value="2"/>
</dbReference>
<dbReference type="Gene3D" id="3.40.50.620">
    <property type="entry name" value="HUPs"/>
    <property type="match status" value="1"/>
</dbReference>
<comment type="caution">
    <text evidence="3">The sequence shown here is derived from an EMBL/GenBank/DDBJ whole genome shotgun (WGS) entry which is preliminary data.</text>
</comment>
<feature type="compositionally biased region" description="Polar residues" evidence="1">
    <location>
        <begin position="385"/>
        <end position="409"/>
    </location>
</feature>
<dbReference type="InterPro" id="IPR006015">
    <property type="entry name" value="Universal_stress_UspA"/>
</dbReference>
<name>A0AAI8VH55_9PEZI</name>
<evidence type="ECO:0000256" key="1">
    <source>
        <dbReference type="SAM" id="MobiDB-lite"/>
    </source>
</evidence>
<dbReference type="InterPro" id="IPR014729">
    <property type="entry name" value="Rossmann-like_a/b/a_fold"/>
</dbReference>
<feature type="compositionally biased region" description="Basic and acidic residues" evidence="1">
    <location>
        <begin position="280"/>
        <end position="293"/>
    </location>
</feature>
<organism evidence="3 4">
    <name type="scientific">Anthostomella pinea</name>
    <dbReference type="NCBI Taxonomy" id="933095"/>
    <lineage>
        <taxon>Eukaryota</taxon>
        <taxon>Fungi</taxon>
        <taxon>Dikarya</taxon>
        <taxon>Ascomycota</taxon>
        <taxon>Pezizomycotina</taxon>
        <taxon>Sordariomycetes</taxon>
        <taxon>Xylariomycetidae</taxon>
        <taxon>Xylariales</taxon>
        <taxon>Xylariaceae</taxon>
        <taxon>Anthostomella</taxon>
    </lineage>
</organism>
<accession>A0AAI8VH55</accession>
<dbReference type="PANTHER" id="PTHR46100">
    <property type="entry name" value="IMP2'P"/>
    <property type="match status" value="1"/>
</dbReference>
<evidence type="ECO:0000313" key="4">
    <source>
        <dbReference type="Proteomes" id="UP001295740"/>
    </source>
</evidence>
<feature type="region of interest" description="Disordered" evidence="1">
    <location>
        <begin position="680"/>
        <end position="709"/>
    </location>
</feature>
<feature type="compositionally biased region" description="Low complexity" evidence="1">
    <location>
        <begin position="34"/>
        <end position="57"/>
    </location>
</feature>
<feature type="compositionally biased region" description="Polar residues" evidence="1">
    <location>
        <begin position="104"/>
        <end position="115"/>
    </location>
</feature>
<feature type="domain" description="UspA" evidence="2">
    <location>
        <begin position="467"/>
        <end position="534"/>
    </location>
</feature>
<sequence length="709" mass="77332">MSGQKMMSLEAALEEERKQIEDLISMQQQKQGTSRRAPSAGPRSPSPYMSPRSPVRSMLDVDGGPKSPPLQSQFRSMLDIDGPSPVAQQPRRSMLDIDTHGPMLSSTKTSPTLSFKSPIIETSTRHRSMSDATSKPLLDMGPRSPPPPMSPRGIDPTSSYKFHDILPTNAGQPYTAKRGSGGGPRASSIGAALRGSDLSNLVLPGEQGRQFGLRKKSKSPSNRFGMRSSSPFSSSSKQTQRQGTMMLDNGQVVDMNNAYRRLSDANLLYGGSNLSSLARKKPDYSDGHGRIQKDNLSPYGELLSDESDDDAPNSSDEENDRGRKLTTRAESSHKGTSADGFAKSLLASIEDERKHVSSTQPQYRSLFDDPAITVTSPAGDKTKQAKLSKQPVQPSTSFDQDPVSGTQTPFDPDLDADVHAIKLAQNLPLSLTPIISMPEVHRCLRIIYRGDYHKIQHEAEEDHRRLRKYLVATDLSDESTHALEWAIGTILRDGDTLIAMYCMDEESSNVPVDASNLVPDEPRAMKEQAAVINSTAKGGSIKPAVSSGNSSNPFNFNRGSASPHIRAADSGSNASSPAPGSRGRSKTEEERNRAVQDITERVSKLLRKTHLQVRVIVEVIHCKNSKHLITEVIDLLNPTLVILGSRGRSALKGTLLGSFSNYLVTKSSVPVMVARKRLRKKSKYQPPPLKQVNNLANPSARSLETARID</sequence>